<evidence type="ECO:0000256" key="2">
    <source>
        <dbReference type="ARBA" id="ARBA00012528"/>
    </source>
</evidence>
<dbReference type="GO" id="GO:0071555">
    <property type="term" value="P:cell wall organization"/>
    <property type="evidence" value="ECO:0007669"/>
    <property type="project" value="InterPro"/>
</dbReference>
<comment type="subcellular location">
    <subcellularLocation>
        <location evidence="1">Cell membrane</location>
        <topology evidence="1">Multi-pass membrane protein</topology>
    </subcellularLocation>
</comment>
<dbReference type="CDD" id="cd01949">
    <property type="entry name" value="GGDEF"/>
    <property type="match status" value="1"/>
</dbReference>
<dbReference type="NCBIfam" id="TIGR00254">
    <property type="entry name" value="GGDEF"/>
    <property type="match status" value="1"/>
</dbReference>
<evidence type="ECO:0000259" key="9">
    <source>
        <dbReference type="PROSITE" id="PS50887"/>
    </source>
</evidence>
<feature type="transmembrane region" description="Helical" evidence="8">
    <location>
        <begin position="131"/>
        <end position="151"/>
    </location>
</feature>
<dbReference type="PANTHER" id="PTHR45138">
    <property type="entry name" value="REGULATORY COMPONENTS OF SENSORY TRANSDUCTION SYSTEM"/>
    <property type="match status" value="1"/>
</dbReference>
<keyword evidence="6 8" id="KW-0472">Membrane</keyword>
<evidence type="ECO:0000256" key="5">
    <source>
        <dbReference type="ARBA" id="ARBA00022989"/>
    </source>
</evidence>
<dbReference type="RefSeq" id="WP_009451883.1">
    <property type="nucleotide sequence ID" value="NZ_AMSI01000014.1"/>
</dbReference>
<protein>
    <recommendedName>
        <fullName evidence="2">diguanylate cyclase</fullName>
        <ecNumber evidence="2">2.7.7.65</ecNumber>
    </recommendedName>
</protein>
<dbReference type="GO" id="GO:0052621">
    <property type="term" value="F:diguanylate cyclase activity"/>
    <property type="evidence" value="ECO:0007669"/>
    <property type="project" value="UniProtKB-EC"/>
</dbReference>
<gene>
    <name evidence="10" type="ORF">NA8A_18397</name>
</gene>
<dbReference type="Gene3D" id="3.30.70.270">
    <property type="match status" value="1"/>
</dbReference>
<dbReference type="InterPro" id="IPR043128">
    <property type="entry name" value="Rev_trsase/Diguanyl_cyclase"/>
</dbReference>
<feature type="domain" description="GGDEF" evidence="9">
    <location>
        <begin position="229"/>
        <end position="363"/>
    </location>
</feature>
<evidence type="ECO:0000256" key="8">
    <source>
        <dbReference type="SAM" id="Phobius"/>
    </source>
</evidence>
<dbReference type="Pfam" id="PF07694">
    <property type="entry name" value="5TM-5TMR_LYT"/>
    <property type="match status" value="1"/>
</dbReference>
<dbReference type="AlphaFoldDB" id="K2NSW7"/>
<dbReference type="Pfam" id="PF00990">
    <property type="entry name" value="GGDEF"/>
    <property type="match status" value="1"/>
</dbReference>
<keyword evidence="11" id="KW-1185">Reference proteome</keyword>
<dbReference type="GO" id="GO:0000155">
    <property type="term" value="F:phosphorelay sensor kinase activity"/>
    <property type="evidence" value="ECO:0007669"/>
    <property type="project" value="InterPro"/>
</dbReference>
<feature type="transmembrane region" description="Helical" evidence="8">
    <location>
        <begin position="71"/>
        <end position="97"/>
    </location>
</feature>
<dbReference type="PROSITE" id="PS50887">
    <property type="entry name" value="GGDEF"/>
    <property type="match status" value="1"/>
</dbReference>
<dbReference type="InterPro" id="IPR050469">
    <property type="entry name" value="Diguanylate_Cyclase"/>
</dbReference>
<feature type="transmembrane region" description="Helical" evidence="8">
    <location>
        <begin position="7"/>
        <end position="27"/>
    </location>
</feature>
<sequence length="363" mass="39526">MTTAALFAGFLQNLGIAALVAIVYDMALRNASDRRIRRFVTAFVLAAGAVGSMMMPFELAPGLIFDLRHSFLILAMSYGGWPAAILSAACAIAFRIWVGGAGMWAGVLGIAISASAGVAFALYFRQARLRMLTFALLGLGASLPMASLFVLPWETALMILETVSVPMTLANIAGTVLVGEILERRRIQYYRENVLSQEASTDALTQLANRRVFDMRGPDLLMNSARKGEPCTVMVVDIDHFKQINDTYGHDTGDKVLRHLSQIVRSNVRKSDLVARYGGEEIALVLPGHDSRGGSGLAERLRRAVENAPFPLDNRNTIPLSVSIGLYANEGWPESFWAAFKRADTALYRAKSSGRNRVEVALA</sequence>
<proteinExistence type="predicted"/>
<comment type="caution">
    <text evidence="10">The sequence shown here is derived from an EMBL/GenBank/DDBJ whole genome shotgun (WGS) entry which is preliminary data.</text>
</comment>
<dbReference type="EMBL" id="AMSI01000014">
    <property type="protein sequence ID" value="EKF40889.1"/>
    <property type="molecule type" value="Genomic_DNA"/>
</dbReference>
<accession>K2NSW7</accession>
<dbReference type="STRING" id="721133.SAMN05216176_102612"/>
<evidence type="ECO:0000256" key="7">
    <source>
        <dbReference type="ARBA" id="ARBA00034247"/>
    </source>
</evidence>
<keyword evidence="3" id="KW-1003">Cell membrane</keyword>
<dbReference type="FunFam" id="3.30.70.270:FF:000001">
    <property type="entry name" value="Diguanylate cyclase domain protein"/>
    <property type="match status" value="1"/>
</dbReference>
<feature type="transmembrane region" description="Helical" evidence="8">
    <location>
        <begin position="39"/>
        <end position="59"/>
    </location>
</feature>
<dbReference type="GO" id="GO:0043709">
    <property type="term" value="P:cell adhesion involved in single-species biofilm formation"/>
    <property type="evidence" value="ECO:0007669"/>
    <property type="project" value="TreeGrafter"/>
</dbReference>
<keyword evidence="5 8" id="KW-1133">Transmembrane helix</keyword>
<feature type="transmembrane region" description="Helical" evidence="8">
    <location>
        <begin position="163"/>
        <end position="182"/>
    </location>
</feature>
<comment type="catalytic activity">
    <reaction evidence="7">
        <text>2 GTP = 3',3'-c-di-GMP + 2 diphosphate</text>
        <dbReference type="Rhea" id="RHEA:24898"/>
        <dbReference type="ChEBI" id="CHEBI:33019"/>
        <dbReference type="ChEBI" id="CHEBI:37565"/>
        <dbReference type="ChEBI" id="CHEBI:58805"/>
        <dbReference type="EC" id="2.7.7.65"/>
    </reaction>
</comment>
<dbReference type="EC" id="2.7.7.65" evidence="2"/>
<keyword evidence="4 8" id="KW-0812">Transmembrane</keyword>
<dbReference type="PATRIC" id="fig|1231190.3.peg.3801"/>
<dbReference type="InterPro" id="IPR029787">
    <property type="entry name" value="Nucleotide_cyclase"/>
</dbReference>
<dbReference type="SMART" id="SM00267">
    <property type="entry name" value="GGDEF"/>
    <property type="match status" value="1"/>
</dbReference>
<dbReference type="Proteomes" id="UP000007374">
    <property type="component" value="Unassembled WGS sequence"/>
</dbReference>
<dbReference type="GO" id="GO:1902201">
    <property type="term" value="P:negative regulation of bacterial-type flagellum-dependent cell motility"/>
    <property type="evidence" value="ECO:0007669"/>
    <property type="project" value="TreeGrafter"/>
</dbReference>
<dbReference type="OrthoDB" id="9812260at2"/>
<name>K2NSW7_9HYPH</name>
<feature type="transmembrane region" description="Helical" evidence="8">
    <location>
        <begin position="103"/>
        <end position="124"/>
    </location>
</feature>
<organism evidence="10 11">
    <name type="scientific">Nitratireductor indicus C115</name>
    <dbReference type="NCBI Taxonomy" id="1231190"/>
    <lineage>
        <taxon>Bacteria</taxon>
        <taxon>Pseudomonadati</taxon>
        <taxon>Pseudomonadota</taxon>
        <taxon>Alphaproteobacteria</taxon>
        <taxon>Hyphomicrobiales</taxon>
        <taxon>Phyllobacteriaceae</taxon>
        <taxon>Nitratireductor</taxon>
    </lineage>
</organism>
<reference evidence="10 11" key="1">
    <citation type="journal article" date="2012" name="J. Bacteriol.">
        <title>Genome Sequence of Nitratireductor indicus Type Strain C115.</title>
        <authorList>
            <person name="Lai Q."/>
            <person name="Li G."/>
            <person name="Yu Z."/>
            <person name="Shao Z."/>
        </authorList>
    </citation>
    <scope>NUCLEOTIDE SEQUENCE [LARGE SCALE GENOMIC DNA]</scope>
    <source>
        <strain evidence="10 11">C115</strain>
    </source>
</reference>
<evidence type="ECO:0000256" key="1">
    <source>
        <dbReference type="ARBA" id="ARBA00004651"/>
    </source>
</evidence>
<dbReference type="InterPro" id="IPR011620">
    <property type="entry name" value="Sig_transdc_His_kinase_LytS_TM"/>
</dbReference>
<evidence type="ECO:0000256" key="3">
    <source>
        <dbReference type="ARBA" id="ARBA00022475"/>
    </source>
</evidence>
<evidence type="ECO:0000313" key="11">
    <source>
        <dbReference type="Proteomes" id="UP000007374"/>
    </source>
</evidence>
<evidence type="ECO:0000313" key="10">
    <source>
        <dbReference type="EMBL" id="EKF40889.1"/>
    </source>
</evidence>
<dbReference type="InterPro" id="IPR000160">
    <property type="entry name" value="GGDEF_dom"/>
</dbReference>
<dbReference type="eggNOG" id="COG3706">
    <property type="taxonomic scope" value="Bacteria"/>
</dbReference>
<dbReference type="SUPFAM" id="SSF55073">
    <property type="entry name" value="Nucleotide cyclase"/>
    <property type="match status" value="1"/>
</dbReference>
<evidence type="ECO:0000256" key="4">
    <source>
        <dbReference type="ARBA" id="ARBA00022692"/>
    </source>
</evidence>
<evidence type="ECO:0000256" key="6">
    <source>
        <dbReference type="ARBA" id="ARBA00023136"/>
    </source>
</evidence>
<dbReference type="PANTHER" id="PTHR45138:SF9">
    <property type="entry name" value="DIGUANYLATE CYCLASE DGCM-RELATED"/>
    <property type="match status" value="1"/>
</dbReference>
<dbReference type="GO" id="GO:0005886">
    <property type="term" value="C:plasma membrane"/>
    <property type="evidence" value="ECO:0007669"/>
    <property type="project" value="UniProtKB-SubCell"/>
</dbReference>